<accession>A0A7W7Y9M5</accession>
<sequence length="212" mass="22470">MLLALDLSTAHGSIAVVRGAEVLFRASFQSERSHNAQVFAPLREALAAAGDELKGVVIGNGPGSYTGVRIAIAAAQGIAVSRGVWCVGWSSLTAPDVEAPQSYPIIGDARRQSFYLAQVENGRLLPELDIVSADEARARTADGQTWYTFDPKPPLGLSTLRSARPDAARLAQIVQALPADELASLTAQPLIPHYLAEAFITMPKRPALSPTS</sequence>
<feature type="domain" description="Gcp-like" evidence="1">
    <location>
        <begin position="31"/>
        <end position="121"/>
    </location>
</feature>
<dbReference type="GO" id="GO:0002949">
    <property type="term" value="P:tRNA threonylcarbamoyladenosine modification"/>
    <property type="evidence" value="ECO:0007669"/>
    <property type="project" value="InterPro"/>
</dbReference>
<dbReference type="SUPFAM" id="SSF53067">
    <property type="entry name" value="Actin-like ATPase domain"/>
    <property type="match status" value="1"/>
</dbReference>
<reference evidence="2 3" key="1">
    <citation type="submission" date="2020-08" db="EMBL/GenBank/DDBJ databases">
        <title>Genomic Encyclopedia of Type Strains, Phase IV (KMG-IV): sequencing the most valuable type-strain genomes for metagenomic binning, comparative biology and taxonomic classification.</title>
        <authorList>
            <person name="Goeker M."/>
        </authorList>
    </citation>
    <scope>NUCLEOTIDE SEQUENCE [LARGE SCALE GENOMIC DNA]</scope>
    <source>
        <strain evidence="2 3">DSM 12252</strain>
    </source>
</reference>
<name>A0A7W7Y9M5_9BACT</name>
<dbReference type="Pfam" id="PF00814">
    <property type="entry name" value="TsaD"/>
    <property type="match status" value="1"/>
</dbReference>
<dbReference type="EMBL" id="JACHIG010000002">
    <property type="protein sequence ID" value="MBB5032049.1"/>
    <property type="molecule type" value="Genomic_DNA"/>
</dbReference>
<dbReference type="InterPro" id="IPR043129">
    <property type="entry name" value="ATPase_NBD"/>
</dbReference>
<gene>
    <name evidence="2" type="ORF">HNQ65_001617</name>
</gene>
<organism evidence="2 3">
    <name type="scientific">Prosthecobacter vanneervenii</name>
    <dbReference type="NCBI Taxonomy" id="48466"/>
    <lineage>
        <taxon>Bacteria</taxon>
        <taxon>Pseudomonadati</taxon>
        <taxon>Verrucomicrobiota</taxon>
        <taxon>Verrucomicrobiia</taxon>
        <taxon>Verrucomicrobiales</taxon>
        <taxon>Verrucomicrobiaceae</taxon>
        <taxon>Prosthecobacter</taxon>
    </lineage>
</organism>
<keyword evidence="3" id="KW-1185">Reference proteome</keyword>
<evidence type="ECO:0000259" key="1">
    <source>
        <dbReference type="Pfam" id="PF00814"/>
    </source>
</evidence>
<dbReference type="AlphaFoldDB" id="A0A7W7Y9M5"/>
<proteinExistence type="predicted"/>
<dbReference type="InterPro" id="IPR000905">
    <property type="entry name" value="Gcp-like_dom"/>
</dbReference>
<evidence type="ECO:0000313" key="2">
    <source>
        <dbReference type="EMBL" id="MBB5032049.1"/>
    </source>
</evidence>
<dbReference type="InterPro" id="IPR022496">
    <property type="entry name" value="T6A_TsaB"/>
</dbReference>
<comment type="caution">
    <text evidence="2">The sequence shown here is derived from an EMBL/GenBank/DDBJ whole genome shotgun (WGS) entry which is preliminary data.</text>
</comment>
<evidence type="ECO:0000313" key="3">
    <source>
        <dbReference type="Proteomes" id="UP000590740"/>
    </source>
</evidence>
<dbReference type="Proteomes" id="UP000590740">
    <property type="component" value="Unassembled WGS sequence"/>
</dbReference>
<dbReference type="RefSeq" id="WP_184338968.1">
    <property type="nucleotide sequence ID" value="NZ_JACHIG010000002.1"/>
</dbReference>
<protein>
    <submittedName>
        <fullName evidence="2">tRNA threonylcarbamoyl adenosine modification protein YeaZ</fullName>
    </submittedName>
</protein>
<dbReference type="Gene3D" id="3.30.420.40">
    <property type="match status" value="1"/>
</dbReference>
<dbReference type="NCBIfam" id="TIGR03725">
    <property type="entry name" value="T6A_YeaZ"/>
    <property type="match status" value="1"/>
</dbReference>